<accession>A0A0G2EWI0</accession>
<dbReference type="Proteomes" id="UP000053317">
    <property type="component" value="Unassembled WGS sequence"/>
</dbReference>
<comment type="caution">
    <text evidence="7">The sequence shown here is derived from an EMBL/GenBank/DDBJ whole genome shotgun (WGS) entry which is preliminary data.</text>
</comment>
<keyword evidence="8" id="KW-1185">Reference proteome</keyword>
<dbReference type="OrthoDB" id="5332616at2759"/>
<dbReference type="Gene3D" id="1.10.45.10">
    <property type="entry name" value="Vanillyl-alcohol Oxidase, Chain A, domain 4"/>
    <property type="match status" value="1"/>
</dbReference>
<reference evidence="7 8" key="1">
    <citation type="submission" date="2015-05" db="EMBL/GenBank/DDBJ databases">
        <title>Distinctive expansion of gene families associated with plant cell wall degradation and secondary metabolism in the genomes of grapevine trunk pathogens.</title>
        <authorList>
            <person name="Lawrence D.P."/>
            <person name="Travadon R."/>
            <person name="Rolshausen P.E."/>
            <person name="Baumgartner K."/>
        </authorList>
    </citation>
    <scope>NUCLEOTIDE SEQUENCE [LARGE SCALE GENOMIC DNA]</scope>
    <source>
        <strain evidence="7">UCRPC4</strain>
    </source>
</reference>
<dbReference type="InterPro" id="IPR016171">
    <property type="entry name" value="Vanillyl_alc_oxidase_C-sub2"/>
</dbReference>
<comment type="cofactor">
    <cofactor evidence="1">
        <name>FAD</name>
        <dbReference type="ChEBI" id="CHEBI:57692"/>
    </cofactor>
</comment>
<dbReference type="PANTHER" id="PTHR11748">
    <property type="entry name" value="D-LACTATE DEHYDROGENASE"/>
    <property type="match status" value="1"/>
</dbReference>
<dbReference type="InterPro" id="IPR036318">
    <property type="entry name" value="FAD-bd_PCMH-like_sf"/>
</dbReference>
<evidence type="ECO:0000256" key="5">
    <source>
        <dbReference type="SAM" id="MobiDB-lite"/>
    </source>
</evidence>
<dbReference type="InterPro" id="IPR016167">
    <property type="entry name" value="FAD-bd_PCMH_sub1"/>
</dbReference>
<feature type="domain" description="FAD-binding PCMH-type" evidence="6">
    <location>
        <begin position="60"/>
        <end position="240"/>
    </location>
</feature>
<dbReference type="Pfam" id="PF02913">
    <property type="entry name" value="FAD-oxidase_C"/>
    <property type="match status" value="1"/>
</dbReference>
<dbReference type="GO" id="GO:0005739">
    <property type="term" value="C:mitochondrion"/>
    <property type="evidence" value="ECO:0007669"/>
    <property type="project" value="TreeGrafter"/>
</dbReference>
<dbReference type="PANTHER" id="PTHR11748:SF114">
    <property type="entry name" value="ARYL-ALCOHOL OXIDASE VANILLYL-ALCOHOL OXIDASE (AFU_ORTHOLOGUE AFUA_3G09500)-RELATED"/>
    <property type="match status" value="1"/>
</dbReference>
<dbReference type="InterPro" id="IPR016164">
    <property type="entry name" value="FAD-linked_Oxase-like_C"/>
</dbReference>
<dbReference type="GO" id="GO:0004458">
    <property type="term" value="F:D-lactate dehydrogenase (cytochrome) activity"/>
    <property type="evidence" value="ECO:0007669"/>
    <property type="project" value="TreeGrafter"/>
</dbReference>
<dbReference type="EMBL" id="LCWF01000035">
    <property type="protein sequence ID" value="KKY26461.1"/>
    <property type="molecule type" value="Genomic_DNA"/>
</dbReference>
<dbReference type="GO" id="GO:0008720">
    <property type="term" value="F:D-lactate dehydrogenase (NAD+) activity"/>
    <property type="evidence" value="ECO:0007669"/>
    <property type="project" value="TreeGrafter"/>
</dbReference>
<sequence>MPAEISRVLPAGVPAETLDSFFDAIAAKIGTEHVSRDHRSGSLPGPHGSESYGDPFSARTDRLPSGAVRPSSVEEVQHVVKEANNFKIPLWTVSRGRNLGGYGPGVDGLFFQSNLGIVTKLGIHMTPAPEAYAYCEVSVKEEKDLVPLIGTISDLIRRRIIGNSASISNIFRQALVSENPRVLEKLGPHLGIDKHVAYEVLEKIRAKEGWGFWKAHFALYGSIESVEGQIRTVRRALAPIENVQLVTRGTFGSKGSYLKATAVGPEEVPHAGVPSMAPLTMTEHRGPGSGHLSFSPIIPPSGREVYDWYLTAKERTEAANFDFFADFHVFGRHVLAIELFTFAHSEQDRAYKLFEQLAEDGAKQGYSEYRTHVDFMDKVASHFDFNERALQRFTTAIKDVVDPNGIISPGKSGIWNSGTV</sequence>
<protein>
    <submittedName>
        <fullName evidence="7">Putative fad binding domain containing protein</fullName>
    </submittedName>
</protein>
<evidence type="ECO:0000256" key="4">
    <source>
        <dbReference type="ARBA" id="ARBA00023002"/>
    </source>
</evidence>
<dbReference type="Gene3D" id="3.30.43.10">
    <property type="entry name" value="Uridine Diphospho-n-acetylenolpyruvylglucosamine Reductase, domain 2"/>
    <property type="match status" value="1"/>
</dbReference>
<evidence type="ECO:0000313" key="7">
    <source>
        <dbReference type="EMBL" id="KKY26461.1"/>
    </source>
</evidence>
<gene>
    <name evidence="7" type="ORF">UCRPC4_g01480</name>
</gene>
<dbReference type="InterPro" id="IPR016170">
    <property type="entry name" value="Cytok_DH_C_sf"/>
</dbReference>
<dbReference type="GO" id="GO:1903457">
    <property type="term" value="P:lactate catabolic process"/>
    <property type="evidence" value="ECO:0007669"/>
    <property type="project" value="TreeGrafter"/>
</dbReference>
<dbReference type="AlphaFoldDB" id="A0A0G2EWI0"/>
<name>A0A0G2EWI0_PHACM</name>
<proteinExistence type="predicted"/>
<evidence type="ECO:0000259" key="6">
    <source>
        <dbReference type="PROSITE" id="PS51387"/>
    </source>
</evidence>
<keyword evidence="4" id="KW-0560">Oxidoreductase</keyword>
<reference evidence="7 8" key="2">
    <citation type="submission" date="2015-05" db="EMBL/GenBank/DDBJ databases">
        <authorList>
            <person name="Morales-Cruz A."/>
            <person name="Amrine K.C."/>
            <person name="Cantu D."/>
        </authorList>
    </citation>
    <scope>NUCLEOTIDE SEQUENCE [LARGE SCALE GENOMIC DNA]</scope>
    <source>
        <strain evidence="7">UCRPC4</strain>
    </source>
</reference>
<evidence type="ECO:0000256" key="2">
    <source>
        <dbReference type="ARBA" id="ARBA00022630"/>
    </source>
</evidence>
<dbReference type="Gene3D" id="3.40.462.10">
    <property type="entry name" value="FAD-linked oxidases, C-terminal domain"/>
    <property type="match status" value="1"/>
</dbReference>
<dbReference type="InterPro" id="IPR016166">
    <property type="entry name" value="FAD-bd_PCMH"/>
</dbReference>
<dbReference type="PROSITE" id="PS51387">
    <property type="entry name" value="FAD_PCMH"/>
    <property type="match status" value="1"/>
</dbReference>
<organism evidence="7 8">
    <name type="scientific">Phaeomoniella chlamydospora</name>
    <name type="common">Phaeoacremonium chlamydosporum</name>
    <dbReference type="NCBI Taxonomy" id="158046"/>
    <lineage>
        <taxon>Eukaryota</taxon>
        <taxon>Fungi</taxon>
        <taxon>Dikarya</taxon>
        <taxon>Ascomycota</taxon>
        <taxon>Pezizomycotina</taxon>
        <taxon>Eurotiomycetes</taxon>
        <taxon>Chaetothyriomycetidae</taxon>
        <taxon>Phaeomoniellales</taxon>
        <taxon>Phaeomoniellaceae</taxon>
        <taxon>Phaeomoniella</taxon>
    </lineage>
</organism>
<dbReference type="SUPFAM" id="SSF55103">
    <property type="entry name" value="FAD-linked oxidases, C-terminal domain"/>
    <property type="match status" value="1"/>
</dbReference>
<feature type="region of interest" description="Disordered" evidence="5">
    <location>
        <begin position="33"/>
        <end position="65"/>
    </location>
</feature>
<keyword evidence="2" id="KW-0285">Flavoprotein</keyword>
<dbReference type="GO" id="GO:0071949">
    <property type="term" value="F:FAD binding"/>
    <property type="evidence" value="ECO:0007669"/>
    <property type="project" value="InterPro"/>
</dbReference>
<evidence type="ECO:0000313" key="8">
    <source>
        <dbReference type="Proteomes" id="UP000053317"/>
    </source>
</evidence>
<dbReference type="InterPro" id="IPR004113">
    <property type="entry name" value="FAD-bd_oxidored_4_C"/>
</dbReference>
<evidence type="ECO:0000256" key="3">
    <source>
        <dbReference type="ARBA" id="ARBA00022827"/>
    </source>
</evidence>
<keyword evidence="3" id="KW-0274">FAD</keyword>
<dbReference type="SUPFAM" id="SSF56176">
    <property type="entry name" value="FAD-binding/transporter-associated domain-like"/>
    <property type="match status" value="1"/>
</dbReference>
<evidence type="ECO:0000256" key="1">
    <source>
        <dbReference type="ARBA" id="ARBA00001974"/>
    </source>
</evidence>